<dbReference type="EMBL" id="LJQM01000068">
    <property type="protein sequence ID" value="KPX47309.1"/>
    <property type="molecule type" value="Genomic_DNA"/>
</dbReference>
<sequence length="99" mass="11800">MFFEKMVFQRIFLNVLQEDRSMHLQPGLYRHYKGPQYRVFSVARHSETEEEVVFYQALYGDFGMWVRPLSMFLETVEVDGEHVPRFALVEAEASLFSRT</sequence>
<evidence type="ECO:0000259" key="1">
    <source>
        <dbReference type="Pfam" id="PF07866"/>
    </source>
</evidence>
<name>A0A0P9RU21_9PSED</name>
<dbReference type="PATRIC" id="fig|251654.3.peg.1398"/>
<organism evidence="2 4">
    <name type="scientific">Pseudomonas syringae pv. helianthi</name>
    <dbReference type="NCBI Taxonomy" id="251654"/>
    <lineage>
        <taxon>Bacteria</taxon>
        <taxon>Pseudomonadati</taxon>
        <taxon>Pseudomonadota</taxon>
        <taxon>Gammaproteobacteria</taxon>
        <taxon>Pseudomonadales</taxon>
        <taxon>Pseudomonadaceae</taxon>
        <taxon>Pseudomonas</taxon>
    </lineage>
</organism>
<dbReference type="AlphaFoldDB" id="A0A0P9RU21"/>
<evidence type="ECO:0000313" key="3">
    <source>
        <dbReference type="EMBL" id="RMV42436.1"/>
    </source>
</evidence>
<dbReference type="InterPro" id="IPR023387">
    <property type="entry name" value="DUF1653-like_dom"/>
</dbReference>
<dbReference type="Pfam" id="PF07866">
    <property type="entry name" value="DUF1653"/>
    <property type="match status" value="1"/>
</dbReference>
<protein>
    <recommendedName>
        <fullName evidence="1">DUF1653 domain-containing protein</fullName>
    </recommendedName>
</protein>
<reference evidence="3 5" key="2">
    <citation type="submission" date="2018-08" db="EMBL/GenBank/DDBJ databases">
        <title>Recombination of ecologically and evolutionarily significant loci maintains genetic cohesion in the Pseudomonas syringae species complex.</title>
        <authorList>
            <person name="Dillon M."/>
            <person name="Thakur S."/>
            <person name="Almeida R.N.D."/>
            <person name="Weir B.S."/>
            <person name="Guttman D.S."/>
        </authorList>
    </citation>
    <scope>NUCLEOTIDE SEQUENCE [LARGE SCALE GENOMIC DNA]</scope>
    <source>
        <strain evidence="3 5">ICMP 3263</strain>
    </source>
</reference>
<evidence type="ECO:0000313" key="4">
    <source>
        <dbReference type="Proteomes" id="UP000050557"/>
    </source>
</evidence>
<proteinExistence type="predicted"/>
<gene>
    <name evidence="2" type="ORF">ALO68_01098</name>
    <name evidence="3" type="ORF">ALP10_03539</name>
</gene>
<evidence type="ECO:0000313" key="5">
    <source>
        <dbReference type="Proteomes" id="UP000279173"/>
    </source>
</evidence>
<dbReference type="Proteomes" id="UP000050557">
    <property type="component" value="Unassembled WGS sequence"/>
</dbReference>
<evidence type="ECO:0000313" key="2">
    <source>
        <dbReference type="EMBL" id="KPX47309.1"/>
    </source>
</evidence>
<feature type="domain" description="DUF1653" evidence="1">
    <location>
        <begin position="27"/>
        <end position="87"/>
    </location>
</feature>
<dbReference type="EMBL" id="RBUT01000189">
    <property type="protein sequence ID" value="RMV42436.1"/>
    <property type="molecule type" value="Genomic_DNA"/>
</dbReference>
<dbReference type="Proteomes" id="UP000279173">
    <property type="component" value="Unassembled WGS sequence"/>
</dbReference>
<reference evidence="2 4" key="1">
    <citation type="submission" date="2015-09" db="EMBL/GenBank/DDBJ databases">
        <title>Genome announcement of multiple Pseudomonas syringae strains.</title>
        <authorList>
            <person name="Thakur S."/>
            <person name="Wang P.W."/>
            <person name="Gong Y."/>
            <person name="Weir B.S."/>
            <person name="Guttman D.S."/>
        </authorList>
    </citation>
    <scope>NUCLEOTIDE SEQUENCE [LARGE SCALE GENOMIC DNA]</scope>
    <source>
        <strain evidence="2 4">ICMP4531</strain>
    </source>
</reference>
<comment type="caution">
    <text evidence="2">The sequence shown here is derived from an EMBL/GenBank/DDBJ whole genome shotgun (WGS) entry which is preliminary data.</text>
</comment>
<accession>A0A0P9RU21</accession>
<dbReference type="InterPro" id="IPR037135">
    <property type="entry name" value="DUF1653-like_dom_sf"/>
</dbReference>
<dbReference type="Gene3D" id="2.30.30.320">
    <property type="entry name" value="DUF1653-like domain"/>
    <property type="match status" value="1"/>
</dbReference>